<keyword evidence="12" id="KW-1185">Reference proteome</keyword>
<comment type="similarity">
    <text evidence="2">Belongs to the V-ATPase 116 kDa subunit family.</text>
</comment>
<dbReference type="Gene3D" id="1.20.1250.20">
    <property type="entry name" value="MFS general substrate transporter like domains"/>
    <property type="match status" value="1"/>
</dbReference>
<dbReference type="AlphaFoldDB" id="A0AAV5GGD2"/>
<dbReference type="InterPro" id="IPR002490">
    <property type="entry name" value="V-ATPase_116kDa_su"/>
</dbReference>
<comment type="subcellular location">
    <subcellularLocation>
        <location evidence="1">Membrane</location>
        <topology evidence="1">Multi-pass membrane protein</topology>
    </subcellularLocation>
</comment>
<gene>
    <name evidence="11" type="ORF">Rhopal_001586-T1</name>
</gene>
<dbReference type="InterPro" id="IPR036259">
    <property type="entry name" value="MFS_trans_sf"/>
</dbReference>
<keyword evidence="8" id="KW-0175">Coiled coil</keyword>
<dbReference type="SUPFAM" id="SSF103473">
    <property type="entry name" value="MFS general substrate transporter"/>
    <property type="match status" value="1"/>
</dbReference>
<evidence type="ECO:0000256" key="6">
    <source>
        <dbReference type="ARBA" id="ARBA00023065"/>
    </source>
</evidence>
<feature type="transmembrane region" description="Helical" evidence="10">
    <location>
        <begin position="1171"/>
        <end position="1190"/>
    </location>
</feature>
<feature type="transmembrane region" description="Helical" evidence="10">
    <location>
        <begin position="480"/>
        <end position="496"/>
    </location>
</feature>
<keyword evidence="3" id="KW-0813">Transport</keyword>
<evidence type="ECO:0000256" key="2">
    <source>
        <dbReference type="ARBA" id="ARBA00009904"/>
    </source>
</evidence>
<dbReference type="GO" id="GO:0000329">
    <property type="term" value="C:fungal-type vacuole membrane"/>
    <property type="evidence" value="ECO:0007669"/>
    <property type="project" value="TreeGrafter"/>
</dbReference>
<feature type="transmembrane region" description="Helical" evidence="10">
    <location>
        <begin position="1138"/>
        <end position="1165"/>
    </location>
</feature>
<dbReference type="GO" id="GO:0033179">
    <property type="term" value="C:proton-transporting V-type ATPase, V0 domain"/>
    <property type="evidence" value="ECO:0007669"/>
    <property type="project" value="InterPro"/>
</dbReference>
<evidence type="ECO:0000256" key="7">
    <source>
        <dbReference type="ARBA" id="ARBA00023136"/>
    </source>
</evidence>
<name>A0AAV5GGD2_9BASI</name>
<feature type="transmembrane region" description="Helical" evidence="10">
    <location>
        <begin position="1104"/>
        <end position="1126"/>
    </location>
</feature>
<evidence type="ECO:0000256" key="9">
    <source>
        <dbReference type="SAM" id="MobiDB-lite"/>
    </source>
</evidence>
<evidence type="ECO:0000313" key="12">
    <source>
        <dbReference type="Proteomes" id="UP001342314"/>
    </source>
</evidence>
<dbReference type="PANTHER" id="PTHR11629:SF63">
    <property type="entry name" value="V-TYPE PROTON ATPASE SUBUNIT A"/>
    <property type="match status" value="1"/>
</dbReference>
<feature type="region of interest" description="Disordered" evidence="9">
    <location>
        <begin position="694"/>
        <end position="715"/>
    </location>
</feature>
<evidence type="ECO:0000256" key="8">
    <source>
        <dbReference type="SAM" id="Coils"/>
    </source>
</evidence>
<feature type="transmembrane region" description="Helical" evidence="10">
    <location>
        <begin position="1077"/>
        <end position="1098"/>
    </location>
</feature>
<dbReference type="GO" id="GO:0046961">
    <property type="term" value="F:proton-transporting ATPase activity, rotational mechanism"/>
    <property type="evidence" value="ECO:0007669"/>
    <property type="project" value="InterPro"/>
</dbReference>
<dbReference type="GO" id="GO:0051117">
    <property type="term" value="F:ATPase binding"/>
    <property type="evidence" value="ECO:0007669"/>
    <property type="project" value="TreeGrafter"/>
</dbReference>
<evidence type="ECO:0000256" key="10">
    <source>
        <dbReference type="SAM" id="Phobius"/>
    </source>
</evidence>
<keyword evidence="5 10" id="KW-1133">Transmembrane helix</keyword>
<dbReference type="PANTHER" id="PTHR11629">
    <property type="entry name" value="VACUOLAR PROTON ATPASES"/>
    <property type="match status" value="1"/>
</dbReference>
<feature type="transmembrane region" description="Helical" evidence="10">
    <location>
        <begin position="1009"/>
        <end position="1032"/>
    </location>
</feature>
<feature type="transmembrane region" description="Helical" evidence="10">
    <location>
        <begin position="782"/>
        <end position="800"/>
    </location>
</feature>
<evidence type="ECO:0008006" key="13">
    <source>
        <dbReference type="Google" id="ProtNLM"/>
    </source>
</evidence>
<feature type="transmembrane region" description="Helical" evidence="10">
    <location>
        <begin position="557"/>
        <end position="576"/>
    </location>
</feature>
<dbReference type="GO" id="GO:0007035">
    <property type="term" value="P:vacuolar acidification"/>
    <property type="evidence" value="ECO:0007669"/>
    <property type="project" value="TreeGrafter"/>
</dbReference>
<dbReference type="Pfam" id="PF01496">
    <property type="entry name" value="V_ATPase_I"/>
    <property type="match status" value="1"/>
</dbReference>
<feature type="coiled-coil region" evidence="8">
    <location>
        <begin position="98"/>
        <end position="139"/>
    </location>
</feature>
<accession>A0AAV5GGD2</accession>
<evidence type="ECO:0000256" key="1">
    <source>
        <dbReference type="ARBA" id="ARBA00004141"/>
    </source>
</evidence>
<organism evidence="11 12">
    <name type="scientific">Rhodotorula paludigena</name>
    <dbReference type="NCBI Taxonomy" id="86838"/>
    <lineage>
        <taxon>Eukaryota</taxon>
        <taxon>Fungi</taxon>
        <taxon>Dikarya</taxon>
        <taxon>Basidiomycota</taxon>
        <taxon>Pucciniomycotina</taxon>
        <taxon>Microbotryomycetes</taxon>
        <taxon>Sporidiobolales</taxon>
        <taxon>Sporidiobolaceae</taxon>
        <taxon>Rhodotorula</taxon>
    </lineage>
</organism>
<comment type="caution">
    <text evidence="11">The sequence shown here is derived from an EMBL/GenBank/DDBJ whole genome shotgun (WGS) entry which is preliminary data.</text>
</comment>
<sequence length="1209" mass="134225">MGDREGLTEYPSLLRSEHMSLVQLFCPIDVAHATVEELGHLERVQFKDLNPDINPFQRTYAERRLRFLTQQIAAQGIHIRPYEETQALLAGRTGPQALDELDARLSESEARVQAMNTSYENLEKRALELEQARQVLRETERFFAEAQGRGREIRGSFEEQGDADAPLLGDVEANIAAGESGLGGFELEFVAGTIDRARMGTFERVLWRVLRGNLFMNHAEIDDSVLPVPSTTRDSAADSSAGGEEKKLRKNAFIIFAHGQDLLDKIRKIAESMGATLFTIDSSSDKRSDKLREVTSRIEDLNSVLYNTNQTRRAELVKIADSISAWWALVRKEKVIFATLNLWQWDQGRKTLVAEGWVPTRDIPSVQAALRRASENAGTSVSALLHELRTTKTPPTFHRTNKFTEGFQAIIDAYGIGSYQEVNPGLFTVITFPFLFAVMFGDIGHGCLMTGSALTLILLEKRFRKGTGNEIFDTFFYGRYIIFLMGVFAIYTGFIYNDIFSLSLHLGPSQWEWPENPVGSVEAIQTSHRYWFGLDPGWHGAENSLIFTNSLKMKMSIVMGVIHMSFAICLQVLNHLHFKRPELIWAEFLPQILFMESIFGYLVLCIVYKWSVDWEAAGAQPPNLLNMLIKMFLSPGSVESEEQLYRGQAFVQVVLLLLALVCVPWMLCTRPYLEYRETQRIKEQGYGAIGQNGHGGAALASTDDETDAEDGSAHQGHAVAMTEEAEEEGHDMGEVIIHQVIHTIEFCLGCISNTASYLRLWALSLAHAQLSEVLWNMTIERAFAFEGVLAVVFLFFMFAMWFTLTIAILCLMEGLSAFLHALRLHWVEFNSKFFERLYRRRHRFRSAVLRRDRRDERTALLRDGARVEPHQHPGEKVEGRKASPRCFLDIITSILLVAGTLSALTAAYWGAVADRRGRKLVLFVCSAAELLEALIMILASMAVASAYLGDCAGVASKTQLLSTFEASLFAGLGLGPLIADFAALQGLGPIKVLYARGKYGWGPTETGQWITFCSACKLVLLLGVLPLVGRYLRGPAPLPAKSRPDDLNARAREEQLAWDAEAENLKKRANAAYDLSLARWTILIALFGYLIMVSPLAGTSSTPFLVSSAVVSFASATPPALQSLALTLSGPEDAGKVLACLSALATVSMSTIGPSAFGAAYVFAVDWWPELIFLLAAIWVGSALIPLLGVRVERPLQADGPDEDDLAEV</sequence>
<reference evidence="11 12" key="1">
    <citation type="submission" date="2021-12" db="EMBL/GenBank/DDBJ databases">
        <title>High titer production of polyol ester of fatty acids by Rhodotorula paludigena BS15 towards product separation-free biomass refinery.</title>
        <authorList>
            <person name="Mano J."/>
            <person name="Ono H."/>
            <person name="Tanaka T."/>
            <person name="Naito K."/>
            <person name="Sushida H."/>
            <person name="Ike M."/>
            <person name="Tokuyasu K."/>
            <person name="Kitaoka M."/>
        </authorList>
    </citation>
    <scope>NUCLEOTIDE SEQUENCE [LARGE SCALE GENOMIC DNA]</scope>
    <source>
        <strain evidence="11 12">BS15</strain>
    </source>
</reference>
<evidence type="ECO:0000256" key="4">
    <source>
        <dbReference type="ARBA" id="ARBA00022692"/>
    </source>
</evidence>
<keyword evidence="4 10" id="KW-0812">Transmembrane</keyword>
<keyword evidence="7 10" id="KW-0472">Membrane</keyword>
<dbReference type="GO" id="GO:0016471">
    <property type="term" value="C:vacuolar proton-transporting V-type ATPase complex"/>
    <property type="evidence" value="ECO:0007669"/>
    <property type="project" value="TreeGrafter"/>
</dbReference>
<feature type="transmembrane region" description="Helical" evidence="10">
    <location>
        <begin position="886"/>
        <end position="909"/>
    </location>
</feature>
<evidence type="ECO:0000256" key="5">
    <source>
        <dbReference type="ARBA" id="ARBA00022989"/>
    </source>
</evidence>
<evidence type="ECO:0000313" key="11">
    <source>
        <dbReference type="EMBL" id="GJN88620.1"/>
    </source>
</evidence>
<proteinExistence type="inferred from homology"/>
<dbReference type="Proteomes" id="UP001342314">
    <property type="component" value="Unassembled WGS sequence"/>
</dbReference>
<dbReference type="EMBL" id="BQKY01000003">
    <property type="protein sequence ID" value="GJN88620.1"/>
    <property type="molecule type" value="Genomic_DNA"/>
</dbReference>
<feature type="transmembrane region" description="Helical" evidence="10">
    <location>
        <begin position="921"/>
        <end position="948"/>
    </location>
</feature>
<feature type="transmembrane region" description="Helical" evidence="10">
    <location>
        <begin position="588"/>
        <end position="610"/>
    </location>
</feature>
<feature type="transmembrane region" description="Helical" evidence="10">
    <location>
        <begin position="649"/>
        <end position="668"/>
    </location>
</feature>
<protein>
    <recommendedName>
        <fullName evidence="13">V-type proton ATPase subunit a</fullName>
    </recommendedName>
</protein>
<keyword evidence="6" id="KW-0406">Ion transport</keyword>
<feature type="transmembrane region" description="Helical" evidence="10">
    <location>
        <begin position="960"/>
        <end position="979"/>
    </location>
</feature>
<feature type="transmembrane region" description="Helical" evidence="10">
    <location>
        <begin position="434"/>
        <end position="459"/>
    </location>
</feature>
<evidence type="ECO:0000256" key="3">
    <source>
        <dbReference type="ARBA" id="ARBA00022448"/>
    </source>
</evidence>